<evidence type="ECO:0000313" key="7">
    <source>
        <dbReference type="EMBL" id="MRV75014.1"/>
    </source>
</evidence>
<organism evidence="7 8">
    <name type="scientific">Pseudoduganella rivuli</name>
    <dbReference type="NCBI Taxonomy" id="2666085"/>
    <lineage>
        <taxon>Bacteria</taxon>
        <taxon>Pseudomonadati</taxon>
        <taxon>Pseudomonadota</taxon>
        <taxon>Betaproteobacteria</taxon>
        <taxon>Burkholderiales</taxon>
        <taxon>Oxalobacteraceae</taxon>
        <taxon>Telluria group</taxon>
        <taxon>Pseudoduganella</taxon>
    </lineage>
</organism>
<proteinExistence type="inferred from homology"/>
<dbReference type="RefSeq" id="WP_154379129.1">
    <property type="nucleotide sequence ID" value="NZ_WKJJ01000017.1"/>
</dbReference>
<dbReference type="AlphaFoldDB" id="A0A7X2LWL2"/>
<gene>
    <name evidence="7" type="ORF">GJ700_25190</name>
</gene>
<evidence type="ECO:0000256" key="1">
    <source>
        <dbReference type="ARBA" id="ARBA00010296"/>
    </source>
</evidence>
<keyword evidence="4" id="KW-0472">Membrane</keyword>
<keyword evidence="5" id="KW-0564">Palmitate</keyword>
<name>A0A7X2LWL2_9BURK</name>
<dbReference type="Pfam" id="PF08085">
    <property type="entry name" value="Entericidin"/>
    <property type="match status" value="1"/>
</dbReference>
<evidence type="ECO:0000256" key="3">
    <source>
        <dbReference type="ARBA" id="ARBA00022729"/>
    </source>
</evidence>
<evidence type="ECO:0000256" key="6">
    <source>
        <dbReference type="ARBA" id="ARBA00023288"/>
    </source>
</evidence>
<keyword evidence="2" id="KW-1003">Cell membrane</keyword>
<protein>
    <submittedName>
        <fullName evidence="7">Entericidin A/B family lipoprotein</fullName>
    </submittedName>
</protein>
<evidence type="ECO:0000256" key="2">
    <source>
        <dbReference type="ARBA" id="ARBA00022475"/>
    </source>
</evidence>
<keyword evidence="8" id="KW-1185">Reference proteome</keyword>
<dbReference type="GO" id="GO:0009636">
    <property type="term" value="P:response to toxic substance"/>
    <property type="evidence" value="ECO:0007669"/>
    <property type="project" value="InterPro"/>
</dbReference>
<evidence type="ECO:0000313" key="8">
    <source>
        <dbReference type="Proteomes" id="UP000446768"/>
    </source>
</evidence>
<dbReference type="EMBL" id="WKJJ01000017">
    <property type="protein sequence ID" value="MRV75014.1"/>
    <property type="molecule type" value="Genomic_DNA"/>
</dbReference>
<dbReference type="GO" id="GO:0016020">
    <property type="term" value="C:membrane"/>
    <property type="evidence" value="ECO:0007669"/>
    <property type="project" value="InterPro"/>
</dbReference>
<evidence type="ECO:0000256" key="5">
    <source>
        <dbReference type="ARBA" id="ARBA00023139"/>
    </source>
</evidence>
<dbReference type="PROSITE" id="PS51257">
    <property type="entry name" value="PROKAR_LIPOPROTEIN"/>
    <property type="match status" value="1"/>
</dbReference>
<reference evidence="7 8" key="1">
    <citation type="submission" date="2019-11" db="EMBL/GenBank/DDBJ databases">
        <title>Novel species isolated from a subtropical stream in China.</title>
        <authorList>
            <person name="Lu H."/>
        </authorList>
    </citation>
    <scope>NUCLEOTIDE SEQUENCE [LARGE SCALE GENOMIC DNA]</scope>
    <source>
        <strain evidence="7 8">FT92W</strain>
    </source>
</reference>
<comment type="caution">
    <text evidence="7">The sequence shown here is derived from an EMBL/GenBank/DDBJ whole genome shotgun (WGS) entry which is preliminary data.</text>
</comment>
<keyword evidence="3" id="KW-0732">Signal</keyword>
<accession>A0A7X2LWL2</accession>
<evidence type="ECO:0000256" key="4">
    <source>
        <dbReference type="ARBA" id="ARBA00023136"/>
    </source>
</evidence>
<dbReference type="Proteomes" id="UP000446768">
    <property type="component" value="Unassembled WGS sequence"/>
</dbReference>
<keyword evidence="6 7" id="KW-0449">Lipoprotein</keyword>
<sequence>MKTVIALIITLATTIALTGCNTISGIGKDVQKVGQVVTSAGGK</sequence>
<dbReference type="InterPro" id="IPR012556">
    <property type="entry name" value="Entericidin"/>
</dbReference>
<comment type="similarity">
    <text evidence="1">Belongs to the EcnA/EcnB lipoprotein family.</text>
</comment>